<comment type="caution">
    <text evidence="6">The sequence shown here is derived from an EMBL/GenBank/DDBJ whole genome shotgun (WGS) entry which is preliminary data.</text>
</comment>
<evidence type="ECO:0000256" key="1">
    <source>
        <dbReference type="ARBA" id="ARBA00004418"/>
    </source>
</evidence>
<evidence type="ECO:0000259" key="5">
    <source>
        <dbReference type="Pfam" id="PF00496"/>
    </source>
</evidence>
<gene>
    <name evidence="6" type="ORF">JL111_06250</name>
</gene>
<dbReference type="PANTHER" id="PTHR30290:SF38">
    <property type="entry name" value="D,D-DIPEPTIDE-BINDING PERIPLASMIC PROTEIN DDPA-RELATED"/>
    <property type="match status" value="1"/>
</dbReference>
<dbReference type="PIRSF" id="PIRSF002741">
    <property type="entry name" value="MppA"/>
    <property type="match status" value="1"/>
</dbReference>
<comment type="similarity">
    <text evidence="2">Belongs to the bacterial solute-binding protein 5 family.</text>
</comment>
<dbReference type="Pfam" id="PF00496">
    <property type="entry name" value="SBP_bac_5"/>
    <property type="match status" value="1"/>
</dbReference>
<dbReference type="CDD" id="cd08494">
    <property type="entry name" value="PBP2_NikA_DppA_OppA_like_6"/>
    <property type="match status" value="1"/>
</dbReference>
<dbReference type="InterPro" id="IPR039424">
    <property type="entry name" value="SBP_5"/>
</dbReference>
<sequence length="488" mass="53081">MIHALKPLAALILLALPAAAQDAITLGMVLEPPNLDPTGGAAAATDEVVYANVFEGLTRFGPNGSIEPGLAERWDVQDEGRTYVFHLRQGVTFHDGAAFDAGDVVFTLDRARAPDSTNAQKVLFQGIASVEAVDTATVRVTLTAPDGNFPFKMAWGDAVMLDPASADSLATNPVGTGPFRLEQWVQGDRIVLSAFDGYWGDRPALQTATFRFIPDPSAAFAAMMAGDVDAFPNFPAPETLPQLQADPRFKVMVGTTEGETILAMNNARAPLDDIRVRQAIAHAINRQDIIDGAMFGYGTPIGSHFAPHHPDYVDLTGLSAHDPEKARALLAEAGTGPMTLRLALPPTPYARRGGEIVQAQLAEVGIQTQITNMEWAQWLETVFKGGDFDLTIISHTEPLDIDIYARPDYYFRYAKLDFVALMDQLQTAVTPQQRSELYRQAQEMIAGDYVNAFLFQLAKTGVANARIEGLWENAPTQANDLTRVRWTP</sequence>
<evidence type="ECO:0000256" key="2">
    <source>
        <dbReference type="ARBA" id="ARBA00005695"/>
    </source>
</evidence>
<keyword evidence="3 4" id="KW-0732">Signal</keyword>
<keyword evidence="7" id="KW-1185">Reference proteome</keyword>
<dbReference type="Gene3D" id="3.10.105.10">
    <property type="entry name" value="Dipeptide-binding Protein, Domain 3"/>
    <property type="match status" value="1"/>
</dbReference>
<dbReference type="Gene3D" id="3.90.76.10">
    <property type="entry name" value="Dipeptide-binding Protein, Domain 1"/>
    <property type="match status" value="1"/>
</dbReference>
<dbReference type="SUPFAM" id="SSF53850">
    <property type="entry name" value="Periplasmic binding protein-like II"/>
    <property type="match status" value="1"/>
</dbReference>
<evidence type="ECO:0000313" key="6">
    <source>
        <dbReference type="EMBL" id="MBL3673088.1"/>
    </source>
</evidence>
<dbReference type="Gene3D" id="3.40.190.10">
    <property type="entry name" value="Periplasmic binding protein-like II"/>
    <property type="match status" value="1"/>
</dbReference>
<name>A0ABS1S321_9RHOB</name>
<proteinExistence type="inferred from homology"/>
<accession>A0ABS1S321</accession>
<dbReference type="Proteomes" id="UP000644749">
    <property type="component" value="Unassembled WGS sequence"/>
</dbReference>
<evidence type="ECO:0000256" key="4">
    <source>
        <dbReference type="SAM" id="SignalP"/>
    </source>
</evidence>
<evidence type="ECO:0000313" key="7">
    <source>
        <dbReference type="Proteomes" id="UP000644749"/>
    </source>
</evidence>
<organism evidence="6 7">
    <name type="scientific">Paracoccus aerius</name>
    <dbReference type="NCBI Taxonomy" id="1915382"/>
    <lineage>
        <taxon>Bacteria</taxon>
        <taxon>Pseudomonadati</taxon>
        <taxon>Pseudomonadota</taxon>
        <taxon>Alphaproteobacteria</taxon>
        <taxon>Rhodobacterales</taxon>
        <taxon>Paracoccaceae</taxon>
        <taxon>Paracoccus</taxon>
    </lineage>
</organism>
<reference evidence="6 7" key="1">
    <citation type="submission" date="2021-01" db="EMBL/GenBank/DDBJ databases">
        <title>011410 draft genome.</title>
        <authorList>
            <person name="Lang L."/>
        </authorList>
    </citation>
    <scope>NUCLEOTIDE SEQUENCE [LARGE SCALE GENOMIC DNA]</scope>
    <source>
        <strain evidence="6 7">KCTC 42845</strain>
    </source>
</reference>
<dbReference type="InterPro" id="IPR000914">
    <property type="entry name" value="SBP_5_dom"/>
</dbReference>
<dbReference type="EMBL" id="JAESHT010000004">
    <property type="protein sequence ID" value="MBL3673088.1"/>
    <property type="molecule type" value="Genomic_DNA"/>
</dbReference>
<comment type="subcellular location">
    <subcellularLocation>
        <location evidence="1">Periplasm</location>
    </subcellularLocation>
</comment>
<dbReference type="InterPro" id="IPR030678">
    <property type="entry name" value="Peptide/Ni-bd"/>
</dbReference>
<feature type="signal peptide" evidence="4">
    <location>
        <begin position="1"/>
        <end position="20"/>
    </location>
</feature>
<feature type="domain" description="Solute-binding protein family 5" evidence="5">
    <location>
        <begin position="66"/>
        <end position="395"/>
    </location>
</feature>
<feature type="chain" id="PRO_5047132018" evidence="4">
    <location>
        <begin position="21"/>
        <end position="488"/>
    </location>
</feature>
<dbReference type="PANTHER" id="PTHR30290">
    <property type="entry name" value="PERIPLASMIC BINDING COMPONENT OF ABC TRANSPORTER"/>
    <property type="match status" value="1"/>
</dbReference>
<protein>
    <submittedName>
        <fullName evidence="6">ABC transporter substrate-binding protein</fullName>
    </submittedName>
</protein>
<dbReference type="RefSeq" id="WP_191309061.1">
    <property type="nucleotide sequence ID" value="NZ_BNCL01000004.1"/>
</dbReference>
<evidence type="ECO:0000256" key="3">
    <source>
        <dbReference type="ARBA" id="ARBA00022729"/>
    </source>
</evidence>